<dbReference type="AlphaFoldDB" id="A0A9Q3CYC7"/>
<reference evidence="1" key="1">
    <citation type="submission" date="2021-03" db="EMBL/GenBank/DDBJ databases">
        <title>Draft genome sequence of rust myrtle Austropuccinia psidii MF-1, a brazilian biotype.</title>
        <authorList>
            <person name="Quecine M.C."/>
            <person name="Pachon D.M.R."/>
            <person name="Bonatelli M.L."/>
            <person name="Correr F.H."/>
            <person name="Franceschini L.M."/>
            <person name="Leite T.F."/>
            <person name="Margarido G.R.A."/>
            <person name="Almeida C.A."/>
            <person name="Ferrarezi J.A."/>
            <person name="Labate C.A."/>
        </authorList>
    </citation>
    <scope>NUCLEOTIDE SEQUENCE</scope>
    <source>
        <strain evidence="1">MF-1</strain>
    </source>
</reference>
<dbReference type="EMBL" id="AVOT02010902">
    <property type="protein sequence ID" value="MBW0491083.1"/>
    <property type="molecule type" value="Genomic_DNA"/>
</dbReference>
<sequence length="101" mass="11562">MKEGLIDLLFKYKNDFVADKEPLVAIIGHEVEIIINVEITYPPLLRRPAYQASPRARKAMEIHIKELMNLGALRKVGNNEHVEVTTHILISWNNTKSRMVG</sequence>
<keyword evidence="2" id="KW-1185">Reference proteome</keyword>
<proteinExistence type="predicted"/>
<name>A0A9Q3CYC7_9BASI</name>
<accession>A0A9Q3CYC7</accession>
<dbReference type="Proteomes" id="UP000765509">
    <property type="component" value="Unassembled WGS sequence"/>
</dbReference>
<gene>
    <name evidence="1" type="ORF">O181_030798</name>
</gene>
<protein>
    <submittedName>
        <fullName evidence="1">Uncharacterized protein</fullName>
    </submittedName>
</protein>
<evidence type="ECO:0000313" key="1">
    <source>
        <dbReference type="EMBL" id="MBW0491083.1"/>
    </source>
</evidence>
<evidence type="ECO:0000313" key="2">
    <source>
        <dbReference type="Proteomes" id="UP000765509"/>
    </source>
</evidence>
<organism evidence="1 2">
    <name type="scientific">Austropuccinia psidii MF-1</name>
    <dbReference type="NCBI Taxonomy" id="1389203"/>
    <lineage>
        <taxon>Eukaryota</taxon>
        <taxon>Fungi</taxon>
        <taxon>Dikarya</taxon>
        <taxon>Basidiomycota</taxon>
        <taxon>Pucciniomycotina</taxon>
        <taxon>Pucciniomycetes</taxon>
        <taxon>Pucciniales</taxon>
        <taxon>Sphaerophragmiaceae</taxon>
        <taxon>Austropuccinia</taxon>
    </lineage>
</organism>
<comment type="caution">
    <text evidence="1">The sequence shown here is derived from an EMBL/GenBank/DDBJ whole genome shotgun (WGS) entry which is preliminary data.</text>
</comment>
<dbReference type="OrthoDB" id="2595244at2759"/>